<evidence type="ECO:0000313" key="3">
    <source>
        <dbReference type="Proteomes" id="UP000065151"/>
    </source>
</evidence>
<evidence type="ECO:0000313" key="2">
    <source>
        <dbReference type="EMBL" id="ALV42201.1"/>
    </source>
</evidence>
<accession>A0A0U3FEK3</accession>
<dbReference type="AlphaFoldDB" id="A0A0U3FEK3"/>
<protein>
    <recommendedName>
        <fullName evidence="4">Type II secretion system protein GspF domain-containing protein</fullName>
    </recommendedName>
</protein>
<dbReference type="EMBL" id="CP013747">
    <property type="protein sequence ID" value="ALV42201.1"/>
    <property type="molecule type" value="Genomic_DNA"/>
</dbReference>
<feature type="region of interest" description="Disordered" evidence="1">
    <location>
        <begin position="34"/>
        <end position="53"/>
    </location>
</feature>
<proteinExistence type="predicted"/>
<dbReference type="STRING" id="121292.AU252_14485"/>
<sequence>MTLLLAVVLVLAVVLLFSPPGGATGRFRRAVGSAGPGLASRVQGGAGGSRTGGSWRKLLRAGPERNDLSLTLVVQQLAALLKGGRTPARLWDELWLVHRGRREPDSATAGAGSHASQDLGGRAEPIRGSAAGRSGPSLSAGSLVMLGAVRAAAFRGAPVSEAIRKAAQSEFSRADSRELRIWCELAACFDIAEASGCPLADVLARFAAQLEVEDDAEAARQTALAGPKATVGLLTWLPLMGLGLGIALGVDPLAILIGTPLGLAALAAGVGLTIAGRIWSARLVGAAAGAGVP</sequence>
<dbReference type="KEGG" id="psul:AU252_14485"/>
<organism evidence="2">
    <name type="scientific">Pseudarthrobacter sulfonivorans</name>
    <dbReference type="NCBI Taxonomy" id="121292"/>
    <lineage>
        <taxon>Bacteria</taxon>
        <taxon>Bacillati</taxon>
        <taxon>Actinomycetota</taxon>
        <taxon>Actinomycetes</taxon>
        <taxon>Micrococcales</taxon>
        <taxon>Micrococcaceae</taxon>
        <taxon>Pseudarthrobacter</taxon>
    </lineage>
</organism>
<dbReference type="Proteomes" id="UP000065151">
    <property type="component" value="Chromosome"/>
</dbReference>
<evidence type="ECO:0008006" key="4">
    <source>
        <dbReference type="Google" id="ProtNLM"/>
    </source>
</evidence>
<dbReference type="RefSeq" id="WP_058931321.1">
    <property type="nucleotide sequence ID" value="NZ_CP013747.1"/>
</dbReference>
<gene>
    <name evidence="2" type="ORF">AU252_14485</name>
</gene>
<feature type="region of interest" description="Disordered" evidence="1">
    <location>
        <begin position="104"/>
        <end position="135"/>
    </location>
</feature>
<evidence type="ECO:0000256" key="1">
    <source>
        <dbReference type="SAM" id="MobiDB-lite"/>
    </source>
</evidence>
<name>A0A0U3FEK3_9MICC</name>
<reference evidence="2 3" key="1">
    <citation type="submission" date="2015-12" db="EMBL/GenBank/DDBJ databases">
        <authorList>
            <person name="Shamseldin A."/>
            <person name="Moawad H."/>
            <person name="Abd El-Rahim W.M."/>
            <person name="Sadowsky M.J."/>
        </authorList>
    </citation>
    <scope>NUCLEOTIDE SEQUENCE [LARGE SCALE GENOMIC DNA]</scope>
    <source>
        <strain evidence="2 3">Ar51</strain>
    </source>
</reference>